<accession>A0A9D4HGG1</accession>
<organism evidence="1 2">
    <name type="scientific">Dreissena polymorpha</name>
    <name type="common">Zebra mussel</name>
    <name type="synonym">Mytilus polymorpha</name>
    <dbReference type="NCBI Taxonomy" id="45954"/>
    <lineage>
        <taxon>Eukaryota</taxon>
        <taxon>Metazoa</taxon>
        <taxon>Spiralia</taxon>
        <taxon>Lophotrochozoa</taxon>
        <taxon>Mollusca</taxon>
        <taxon>Bivalvia</taxon>
        <taxon>Autobranchia</taxon>
        <taxon>Heteroconchia</taxon>
        <taxon>Euheterodonta</taxon>
        <taxon>Imparidentia</taxon>
        <taxon>Neoheterodontei</taxon>
        <taxon>Myida</taxon>
        <taxon>Dreissenoidea</taxon>
        <taxon>Dreissenidae</taxon>
        <taxon>Dreissena</taxon>
    </lineage>
</organism>
<dbReference type="Proteomes" id="UP000828390">
    <property type="component" value="Unassembled WGS sequence"/>
</dbReference>
<proteinExistence type="predicted"/>
<keyword evidence="2" id="KW-1185">Reference proteome</keyword>
<dbReference type="InterPro" id="IPR011042">
    <property type="entry name" value="6-blade_b-propeller_TolB-like"/>
</dbReference>
<reference evidence="1" key="2">
    <citation type="submission" date="2020-11" db="EMBL/GenBank/DDBJ databases">
        <authorList>
            <person name="McCartney M.A."/>
            <person name="Auch B."/>
            <person name="Kono T."/>
            <person name="Mallez S."/>
            <person name="Becker A."/>
            <person name="Gohl D.M."/>
            <person name="Silverstein K.A.T."/>
            <person name="Koren S."/>
            <person name="Bechman K.B."/>
            <person name="Herman A."/>
            <person name="Abrahante J.E."/>
            <person name="Garbe J."/>
        </authorList>
    </citation>
    <scope>NUCLEOTIDE SEQUENCE</scope>
    <source>
        <strain evidence="1">Duluth1</strain>
        <tissue evidence="1">Whole animal</tissue>
    </source>
</reference>
<evidence type="ECO:0000313" key="1">
    <source>
        <dbReference type="EMBL" id="KAH3718007.1"/>
    </source>
</evidence>
<reference evidence="1" key="1">
    <citation type="journal article" date="2019" name="bioRxiv">
        <title>The Genome of the Zebra Mussel, Dreissena polymorpha: A Resource for Invasive Species Research.</title>
        <authorList>
            <person name="McCartney M.A."/>
            <person name="Auch B."/>
            <person name="Kono T."/>
            <person name="Mallez S."/>
            <person name="Zhang Y."/>
            <person name="Obille A."/>
            <person name="Becker A."/>
            <person name="Abrahante J.E."/>
            <person name="Garbe J."/>
            <person name="Badalamenti J.P."/>
            <person name="Herman A."/>
            <person name="Mangelson H."/>
            <person name="Liachko I."/>
            <person name="Sullivan S."/>
            <person name="Sone E.D."/>
            <person name="Koren S."/>
            <person name="Silverstein K.A.T."/>
            <person name="Beckman K.B."/>
            <person name="Gohl D.M."/>
        </authorList>
    </citation>
    <scope>NUCLEOTIDE SEQUENCE</scope>
    <source>
        <strain evidence="1">Duluth1</strain>
        <tissue evidence="1">Whole animal</tissue>
    </source>
</reference>
<dbReference type="Gene3D" id="2.120.10.30">
    <property type="entry name" value="TolB, C-terminal domain"/>
    <property type="match status" value="1"/>
</dbReference>
<comment type="caution">
    <text evidence="1">The sequence shown here is derived from an EMBL/GenBank/DDBJ whole genome shotgun (WGS) entry which is preliminary data.</text>
</comment>
<sequence>MHITSGSALYHYTRSGTSVKKLYEASWVRYCAVNRSGDKIFVTNSMSELLTLSKDGTILSIFTDRQLQSPTAVHVTETGHVLVCWKNTIIQVDIEGNKNVTSLAIPNVDNPLSMCNLGKCIIVGSSNILVLKIE</sequence>
<protein>
    <submittedName>
        <fullName evidence="1">Uncharacterized protein</fullName>
    </submittedName>
</protein>
<evidence type="ECO:0000313" key="2">
    <source>
        <dbReference type="Proteomes" id="UP000828390"/>
    </source>
</evidence>
<gene>
    <name evidence="1" type="ORF">DPMN_060804</name>
</gene>
<name>A0A9D4HGG1_DREPO</name>
<dbReference type="SUPFAM" id="SSF63825">
    <property type="entry name" value="YWTD domain"/>
    <property type="match status" value="1"/>
</dbReference>
<dbReference type="AlphaFoldDB" id="A0A9D4HGG1"/>
<dbReference type="EMBL" id="JAIWYP010000013">
    <property type="protein sequence ID" value="KAH3718007.1"/>
    <property type="molecule type" value="Genomic_DNA"/>
</dbReference>